<dbReference type="SUPFAM" id="SSF56925">
    <property type="entry name" value="OMPA-like"/>
    <property type="match status" value="1"/>
</dbReference>
<evidence type="ECO:0000313" key="2">
    <source>
        <dbReference type="Proteomes" id="UP001596472"/>
    </source>
</evidence>
<name>A0ABW2L5R0_9BACT</name>
<dbReference type="InterPro" id="IPR011250">
    <property type="entry name" value="OMP/PagP_B-barrel"/>
</dbReference>
<sequence length="276" mass="28985">MRPDISGLTSSTTNWAYQDASQYDPSNGGTLAFTSTAAGGALPSLSYGEDDPDGELAFEIFAEIELGRIGGSSSAMTWGMHVGFHYADLDSSEAGVARGTATQIVDRFPLGGVIPPLAPYSGSFTGPGPLLDTRATRSSASIPGGSLVSRSNDLHTNLFTLNLGPWISYHPSERFQLRAELGLSLALADSTYKYASTTSLASGSSASTSGRVNDHSVLPGFYIGAMTSYALSEQTGLYLSARYQYLDSVTINTSSASADLSFDEAFIISAGLIFNF</sequence>
<keyword evidence="2" id="KW-1185">Reference proteome</keyword>
<proteinExistence type="predicted"/>
<organism evidence="1 2">
    <name type="scientific">Haloferula chungangensis</name>
    <dbReference type="NCBI Taxonomy" id="1048331"/>
    <lineage>
        <taxon>Bacteria</taxon>
        <taxon>Pseudomonadati</taxon>
        <taxon>Verrucomicrobiota</taxon>
        <taxon>Verrucomicrobiia</taxon>
        <taxon>Verrucomicrobiales</taxon>
        <taxon>Verrucomicrobiaceae</taxon>
        <taxon>Haloferula</taxon>
    </lineage>
</organism>
<dbReference type="Gene3D" id="2.40.160.20">
    <property type="match status" value="1"/>
</dbReference>
<dbReference type="RefSeq" id="WP_379710698.1">
    <property type="nucleotide sequence ID" value="NZ_JBHTBS010000003.1"/>
</dbReference>
<comment type="caution">
    <text evidence="1">The sequence shown here is derived from an EMBL/GenBank/DDBJ whole genome shotgun (WGS) entry which is preliminary data.</text>
</comment>
<evidence type="ECO:0008006" key="3">
    <source>
        <dbReference type="Google" id="ProtNLM"/>
    </source>
</evidence>
<dbReference type="Proteomes" id="UP001596472">
    <property type="component" value="Unassembled WGS sequence"/>
</dbReference>
<protein>
    <recommendedName>
        <fullName evidence="3">Outer membrane protein beta-barrel domain-containing protein</fullName>
    </recommendedName>
</protein>
<reference evidence="2" key="1">
    <citation type="journal article" date="2019" name="Int. J. Syst. Evol. Microbiol.">
        <title>The Global Catalogue of Microorganisms (GCM) 10K type strain sequencing project: providing services to taxonomists for standard genome sequencing and annotation.</title>
        <authorList>
            <consortium name="The Broad Institute Genomics Platform"/>
            <consortium name="The Broad Institute Genome Sequencing Center for Infectious Disease"/>
            <person name="Wu L."/>
            <person name="Ma J."/>
        </authorList>
    </citation>
    <scope>NUCLEOTIDE SEQUENCE [LARGE SCALE GENOMIC DNA]</scope>
    <source>
        <strain evidence="2">CGMCC 4.1467</strain>
    </source>
</reference>
<gene>
    <name evidence="1" type="ORF">ACFQY0_06885</name>
</gene>
<evidence type="ECO:0000313" key="1">
    <source>
        <dbReference type="EMBL" id="MFC7336896.1"/>
    </source>
</evidence>
<accession>A0ABW2L5R0</accession>
<dbReference type="EMBL" id="JBHTBS010000003">
    <property type="protein sequence ID" value="MFC7336896.1"/>
    <property type="molecule type" value="Genomic_DNA"/>
</dbReference>